<keyword evidence="5" id="KW-1185">Reference proteome</keyword>
<organism evidence="4 5">
    <name type="scientific">Lacipirellula parvula</name>
    <dbReference type="NCBI Taxonomy" id="2650471"/>
    <lineage>
        <taxon>Bacteria</taxon>
        <taxon>Pseudomonadati</taxon>
        <taxon>Planctomycetota</taxon>
        <taxon>Planctomycetia</taxon>
        <taxon>Pirellulales</taxon>
        <taxon>Lacipirellulaceae</taxon>
        <taxon>Lacipirellula</taxon>
    </lineage>
</organism>
<feature type="domain" description="Glycosyltransferase subfamily 4-like N-terminal" evidence="3">
    <location>
        <begin position="50"/>
        <end position="210"/>
    </location>
</feature>
<dbReference type="AlphaFoldDB" id="A0A5K7XAV3"/>
<feature type="domain" description="Glycosyl transferase family 1" evidence="2">
    <location>
        <begin position="228"/>
        <end position="396"/>
    </location>
</feature>
<gene>
    <name evidence="4" type="ORF">PLANPX_3452</name>
</gene>
<dbReference type="CDD" id="cd03801">
    <property type="entry name" value="GT4_PimA-like"/>
    <property type="match status" value="1"/>
</dbReference>
<evidence type="ECO:0000259" key="3">
    <source>
        <dbReference type="Pfam" id="PF13439"/>
    </source>
</evidence>
<evidence type="ECO:0000256" key="1">
    <source>
        <dbReference type="SAM" id="MobiDB-lite"/>
    </source>
</evidence>
<dbReference type="InterPro" id="IPR028098">
    <property type="entry name" value="Glyco_trans_4-like_N"/>
</dbReference>
<sequence>MINTLRPSKKHVRSLPAAVSESGVVGPEPPLKVCVLAACPFPANHGTPGSIRELVEATAERGHEVHVVTYHIGEELPLRNVHLHRIPDWTGERTVKVGPTKYRPLYDFQMVLKTLQVLRRNKVDLIHAHGYEAALVAACCHPFVRKPIVYSAHNAMGDELASYNFFRSKRMANGLAWLLDRTVPRIGDRCIPHSVNLQEFLYARGLEKRTEAVLNFGVNFDAMPVGDRTALRQAFNLTDEPVILYSGVIDKFQRLDLLLEAMVHVLPRFPRAKLLLLTNVPNAENEAILREHARALGIEDNVMMMVPRSLDDGLKLLSMCDLAVVPRPKAPGFPIKLLNYLAAKRPCVMYASSCSRLSHGEHVWLASEDTPKSLGDALVQVLKDDALRNRIAEGGHQFVRARHDRRAAAAQLCNVYLDLLRTTRRWNDIAARPARVVPNIEQSDELEAFDGESKEMQANAYA</sequence>
<dbReference type="EMBL" id="AP021861">
    <property type="protein sequence ID" value="BBO33840.1"/>
    <property type="molecule type" value="Genomic_DNA"/>
</dbReference>
<dbReference type="Pfam" id="PF13439">
    <property type="entry name" value="Glyco_transf_4"/>
    <property type="match status" value="1"/>
</dbReference>
<dbReference type="KEGG" id="lpav:PLANPX_3452"/>
<evidence type="ECO:0000259" key="2">
    <source>
        <dbReference type="Pfam" id="PF00534"/>
    </source>
</evidence>
<dbReference type="RefSeq" id="WP_152099528.1">
    <property type="nucleotide sequence ID" value="NZ_AP021861.1"/>
</dbReference>
<evidence type="ECO:0000313" key="4">
    <source>
        <dbReference type="EMBL" id="BBO33840.1"/>
    </source>
</evidence>
<dbReference type="InterPro" id="IPR001296">
    <property type="entry name" value="Glyco_trans_1"/>
</dbReference>
<name>A0A5K7XAV3_9BACT</name>
<dbReference type="SUPFAM" id="SSF53756">
    <property type="entry name" value="UDP-Glycosyltransferase/glycogen phosphorylase"/>
    <property type="match status" value="1"/>
</dbReference>
<protein>
    <recommendedName>
        <fullName evidence="6">Glycosyltransferase subfamily 4-like N-terminal domain-containing protein</fullName>
    </recommendedName>
</protein>
<reference evidence="5" key="1">
    <citation type="submission" date="2019-10" db="EMBL/GenBank/DDBJ databases">
        <title>Lacipirellula parvula gen. nov., sp. nov., representing a lineage of planctomycetes widespread in freshwater anoxic habitats, and description of the family Lacipirellulaceae.</title>
        <authorList>
            <person name="Dedysh S.N."/>
            <person name="Kulichevskaya I.S."/>
            <person name="Beletsky A.V."/>
            <person name="Rakitin A.L."/>
            <person name="Mardanov A.V."/>
            <person name="Ivanova A.A."/>
            <person name="Saltykova V.X."/>
            <person name="Rijpstra W.I.C."/>
            <person name="Sinninghe Damste J.S."/>
            <person name="Ravin N.V."/>
        </authorList>
    </citation>
    <scope>NUCLEOTIDE SEQUENCE [LARGE SCALE GENOMIC DNA]</scope>
    <source>
        <strain evidence="5">PX69</strain>
    </source>
</reference>
<proteinExistence type="predicted"/>
<dbReference type="Pfam" id="PF00534">
    <property type="entry name" value="Glycos_transf_1"/>
    <property type="match status" value="1"/>
</dbReference>
<dbReference type="Gene3D" id="3.40.50.2000">
    <property type="entry name" value="Glycogen Phosphorylase B"/>
    <property type="match status" value="2"/>
</dbReference>
<feature type="region of interest" description="Disordered" evidence="1">
    <location>
        <begin position="1"/>
        <end position="24"/>
    </location>
</feature>
<dbReference type="PANTHER" id="PTHR12526">
    <property type="entry name" value="GLYCOSYLTRANSFERASE"/>
    <property type="match status" value="1"/>
</dbReference>
<accession>A0A5K7XAV3</accession>
<evidence type="ECO:0008006" key="6">
    <source>
        <dbReference type="Google" id="ProtNLM"/>
    </source>
</evidence>
<dbReference type="Proteomes" id="UP000326837">
    <property type="component" value="Chromosome"/>
</dbReference>
<evidence type="ECO:0000313" key="5">
    <source>
        <dbReference type="Proteomes" id="UP000326837"/>
    </source>
</evidence>
<dbReference type="GO" id="GO:0016757">
    <property type="term" value="F:glycosyltransferase activity"/>
    <property type="evidence" value="ECO:0007669"/>
    <property type="project" value="InterPro"/>
</dbReference>